<name>A0AAW2HMF9_9NEOP</name>
<evidence type="ECO:0000313" key="11">
    <source>
        <dbReference type="EMBL" id="KAL0270999.1"/>
    </source>
</evidence>
<keyword evidence="4" id="KW-0808">Transferase</keyword>
<evidence type="ECO:0000256" key="7">
    <source>
        <dbReference type="ARBA" id="ARBA00025785"/>
    </source>
</evidence>
<dbReference type="Gene3D" id="3.40.640.10">
    <property type="entry name" value="Type I PLP-dependent aspartate aminotransferase-like (Major domain)"/>
    <property type="match status" value="1"/>
</dbReference>
<dbReference type="PANTHER" id="PTHR11751">
    <property type="entry name" value="ALANINE AMINOTRANSFERASE"/>
    <property type="match status" value="1"/>
</dbReference>
<dbReference type="CDD" id="cd00609">
    <property type="entry name" value="AAT_like"/>
    <property type="match status" value="1"/>
</dbReference>
<comment type="similarity">
    <text evidence="7">Belongs to the class-I pyridoxal-phosphate-dependent aminotransferase family. Alanine aminotransferase subfamily.</text>
</comment>
<dbReference type="InterPro" id="IPR015421">
    <property type="entry name" value="PyrdxlP-dep_Trfase_major"/>
</dbReference>
<dbReference type="GO" id="GO:0030170">
    <property type="term" value="F:pyridoxal phosphate binding"/>
    <property type="evidence" value="ECO:0007669"/>
    <property type="project" value="InterPro"/>
</dbReference>
<protein>
    <recommendedName>
        <fullName evidence="8">alanine transaminase</fullName>
        <ecNumber evidence="8">2.6.1.2</ecNumber>
    </recommendedName>
</protein>
<keyword evidence="3" id="KW-0032">Aminotransferase</keyword>
<evidence type="ECO:0000256" key="5">
    <source>
        <dbReference type="ARBA" id="ARBA00022898"/>
    </source>
</evidence>
<comment type="subunit">
    <text evidence="2">Homodimer.</text>
</comment>
<dbReference type="EMBL" id="JARGDH010000004">
    <property type="protein sequence ID" value="KAL0270999.1"/>
    <property type="molecule type" value="Genomic_DNA"/>
</dbReference>
<evidence type="ECO:0000256" key="6">
    <source>
        <dbReference type="ARBA" id="ARBA00025708"/>
    </source>
</evidence>
<dbReference type="InterPro" id="IPR045088">
    <property type="entry name" value="ALAT1/2-like"/>
</dbReference>
<dbReference type="SUPFAM" id="SSF53383">
    <property type="entry name" value="PLP-dependent transferases"/>
    <property type="match status" value="1"/>
</dbReference>
<dbReference type="InterPro" id="IPR015422">
    <property type="entry name" value="PyrdxlP-dep_Trfase_small"/>
</dbReference>
<dbReference type="Gene3D" id="3.90.1150.10">
    <property type="entry name" value="Aspartate Aminotransferase, domain 1"/>
    <property type="match status" value="1"/>
</dbReference>
<evidence type="ECO:0000256" key="8">
    <source>
        <dbReference type="ARBA" id="ARBA00026106"/>
    </source>
</evidence>
<accession>A0AAW2HMF9</accession>
<evidence type="ECO:0000256" key="2">
    <source>
        <dbReference type="ARBA" id="ARBA00011738"/>
    </source>
</evidence>
<gene>
    <name evidence="11" type="ORF">PYX00_008245</name>
</gene>
<dbReference type="PANTHER" id="PTHR11751:SF29">
    <property type="entry name" value="ALANINE TRANSAMINASE"/>
    <property type="match status" value="1"/>
</dbReference>
<dbReference type="GO" id="GO:0004021">
    <property type="term" value="F:L-alanine:2-oxoglutarate aminotransferase activity"/>
    <property type="evidence" value="ECO:0007669"/>
    <property type="project" value="UniProtKB-EC"/>
</dbReference>
<dbReference type="FunFam" id="1.10.287.1970:FF:000001">
    <property type="entry name" value="Alanine aminotransferase 2"/>
    <property type="match status" value="1"/>
</dbReference>
<reference evidence="11" key="1">
    <citation type="journal article" date="2024" name="Gigascience">
        <title>Chromosome-level genome of the poultry shaft louse Menopon gallinae provides insight into the host-switching and adaptive evolution of parasitic lice.</title>
        <authorList>
            <person name="Xu Y."/>
            <person name="Ma L."/>
            <person name="Liu S."/>
            <person name="Liang Y."/>
            <person name="Liu Q."/>
            <person name="He Z."/>
            <person name="Tian L."/>
            <person name="Duan Y."/>
            <person name="Cai W."/>
            <person name="Li H."/>
            <person name="Song F."/>
        </authorList>
    </citation>
    <scope>NUCLEOTIDE SEQUENCE</scope>
    <source>
        <strain evidence="11">Cailab_2023a</strain>
    </source>
</reference>
<evidence type="ECO:0000259" key="10">
    <source>
        <dbReference type="Pfam" id="PF00155"/>
    </source>
</evidence>
<dbReference type="Pfam" id="PF00155">
    <property type="entry name" value="Aminotran_1_2"/>
    <property type="match status" value="1"/>
</dbReference>
<comment type="catalytic activity">
    <reaction evidence="9">
        <text>L-alanine + 2-oxoglutarate = pyruvate + L-glutamate</text>
        <dbReference type="Rhea" id="RHEA:19453"/>
        <dbReference type="ChEBI" id="CHEBI:15361"/>
        <dbReference type="ChEBI" id="CHEBI:16810"/>
        <dbReference type="ChEBI" id="CHEBI:29985"/>
        <dbReference type="ChEBI" id="CHEBI:57972"/>
        <dbReference type="EC" id="2.6.1.2"/>
    </reaction>
</comment>
<evidence type="ECO:0000256" key="3">
    <source>
        <dbReference type="ARBA" id="ARBA00022576"/>
    </source>
</evidence>
<dbReference type="InterPro" id="IPR015424">
    <property type="entry name" value="PyrdxlP-dep_Trfase"/>
</dbReference>
<comment type="pathway">
    <text evidence="6">Amino-acid degradation; L-alanine degradation via transaminase pathway; pyruvate from L-alanine: step 1/1.</text>
</comment>
<dbReference type="FunFam" id="3.90.1150.10:FF:000010">
    <property type="entry name" value="Alanine aminotransferase 2"/>
    <property type="match status" value="1"/>
</dbReference>
<dbReference type="FunFam" id="3.40.640.10:FF:000012">
    <property type="entry name" value="alanine aminotransferase 2"/>
    <property type="match status" value="1"/>
</dbReference>
<comment type="cofactor">
    <cofactor evidence="1">
        <name>pyridoxal 5'-phosphate</name>
        <dbReference type="ChEBI" id="CHEBI:597326"/>
    </cofactor>
</comment>
<dbReference type="Gene3D" id="1.10.287.1970">
    <property type="match status" value="1"/>
</dbReference>
<dbReference type="AlphaFoldDB" id="A0AAW2HMF9"/>
<sequence length="537" mass="59747">MAVRLLNSPVAKDLISGWNVLKQGRWGTLSGRFAVAFSDSSALVYVNARTMSTQTVTETRGKCVTIENMNENLIRLEYAVRGPLVIRATEIEKELLKGEKKPFKEVLKANIGDCHAMGQRPITFIRQVLALISLPTLMDDPRFPEDVKQRAKLILEGCKGGSVGSYTDSVGIEIIRNHVAKFIERRDGIPSDPANIILTAGASDGIKNILKMLNQVVDGKRPGVMVPIPQYPLYSATLAEFNMQQIGYFLDEASGWGLDLNELERAITEAKENCNPRGIVVINPGNPTGQVLSRKNIEEIIKFAYKHNLFLLADEVYQDNVYAEGSKFYSFKKVLIEMGPPYSEMELASFMSCSKGYMGECGLRGAFTEVINICPKVKVHLLKAISAMLCPTVLGQAVVECITNPPQESEPSYDLYIKEKQGVLQELKKRAKMVAETFNSIPGMSCNEVQGAMYAFPQIKFPPKVLEAAAKEQKPADTFYAFQLLENTGICIVPGSGFGQKPGTFHFRTTILPQTDKLQIMLETFRDFHQKFLKQYS</sequence>
<evidence type="ECO:0000256" key="9">
    <source>
        <dbReference type="ARBA" id="ARBA00047412"/>
    </source>
</evidence>
<dbReference type="EC" id="2.6.1.2" evidence="8"/>
<evidence type="ECO:0000256" key="4">
    <source>
        <dbReference type="ARBA" id="ARBA00022679"/>
    </source>
</evidence>
<evidence type="ECO:0000256" key="1">
    <source>
        <dbReference type="ARBA" id="ARBA00001933"/>
    </source>
</evidence>
<comment type="caution">
    <text evidence="11">The sequence shown here is derived from an EMBL/GenBank/DDBJ whole genome shotgun (WGS) entry which is preliminary data.</text>
</comment>
<dbReference type="InterPro" id="IPR004839">
    <property type="entry name" value="Aminotransferase_I/II_large"/>
</dbReference>
<feature type="domain" description="Aminotransferase class I/classII large" evidence="10">
    <location>
        <begin position="145"/>
        <end position="516"/>
    </location>
</feature>
<organism evidence="11">
    <name type="scientific">Menopon gallinae</name>
    <name type="common">poultry shaft louse</name>
    <dbReference type="NCBI Taxonomy" id="328185"/>
    <lineage>
        <taxon>Eukaryota</taxon>
        <taxon>Metazoa</taxon>
        <taxon>Ecdysozoa</taxon>
        <taxon>Arthropoda</taxon>
        <taxon>Hexapoda</taxon>
        <taxon>Insecta</taxon>
        <taxon>Pterygota</taxon>
        <taxon>Neoptera</taxon>
        <taxon>Paraneoptera</taxon>
        <taxon>Psocodea</taxon>
        <taxon>Troctomorpha</taxon>
        <taxon>Phthiraptera</taxon>
        <taxon>Amblycera</taxon>
        <taxon>Menoponidae</taxon>
        <taxon>Menopon</taxon>
    </lineage>
</organism>
<keyword evidence="5" id="KW-0663">Pyridoxal phosphate</keyword>
<proteinExistence type="inferred from homology"/>